<dbReference type="InterPro" id="IPR052097">
    <property type="entry name" value="SET-MYND_domain_protein"/>
</dbReference>
<evidence type="ECO:0000256" key="15">
    <source>
        <dbReference type="PROSITE-ProRule" id="PRU00134"/>
    </source>
</evidence>
<evidence type="ECO:0000256" key="9">
    <source>
        <dbReference type="ARBA" id="ARBA00022833"/>
    </source>
</evidence>
<evidence type="ECO:0000313" key="18">
    <source>
        <dbReference type="EMBL" id="CAL7946656.1"/>
    </source>
</evidence>
<dbReference type="Pfam" id="PF00856">
    <property type="entry name" value="SET"/>
    <property type="match status" value="1"/>
</dbReference>
<keyword evidence="10" id="KW-0539">Nucleus</keyword>
<dbReference type="SUPFAM" id="SSF82199">
    <property type="entry name" value="SET domain"/>
    <property type="match status" value="2"/>
</dbReference>
<keyword evidence="19" id="KW-1185">Reference proteome</keyword>
<dbReference type="Gene3D" id="1.25.40.10">
    <property type="entry name" value="Tetratricopeptide repeat domain"/>
    <property type="match status" value="1"/>
</dbReference>
<protein>
    <recommendedName>
        <fullName evidence="13">Protein-lysine N-methyltransferase SMYD4</fullName>
    </recommendedName>
    <alternativeName>
        <fullName evidence="14">SET and MYND domain-containing protein 4</fullName>
    </alternativeName>
</protein>
<evidence type="ECO:0000259" key="17">
    <source>
        <dbReference type="PROSITE" id="PS50865"/>
    </source>
</evidence>
<dbReference type="InterPro" id="IPR011990">
    <property type="entry name" value="TPR-like_helical_dom_sf"/>
</dbReference>
<accession>A0ABP1P270</accession>
<dbReference type="EMBL" id="CAXAJV020001294">
    <property type="protein sequence ID" value="CAL7946656.1"/>
    <property type="molecule type" value="Genomic_DNA"/>
</dbReference>
<dbReference type="CDD" id="cd10536">
    <property type="entry name" value="SET_SMYD4"/>
    <property type="match status" value="1"/>
</dbReference>
<name>A0ABP1P270_XYLVO</name>
<evidence type="ECO:0000256" key="3">
    <source>
        <dbReference type="ARBA" id="ARBA00022490"/>
    </source>
</evidence>
<feature type="domain" description="MYND-type" evidence="17">
    <location>
        <begin position="271"/>
        <end position="314"/>
    </location>
</feature>
<dbReference type="PANTHER" id="PTHR46165:SF2">
    <property type="entry name" value="SET AND MYND DOMAIN-CONTAINING PROTEIN 4"/>
    <property type="match status" value="1"/>
</dbReference>
<dbReference type="Proteomes" id="UP001642520">
    <property type="component" value="Unassembled WGS sequence"/>
</dbReference>
<dbReference type="InterPro" id="IPR044421">
    <property type="entry name" value="SMYD4_SET"/>
</dbReference>
<evidence type="ECO:0000259" key="16">
    <source>
        <dbReference type="PROSITE" id="PS50280"/>
    </source>
</evidence>
<evidence type="ECO:0000256" key="6">
    <source>
        <dbReference type="ARBA" id="ARBA00022691"/>
    </source>
</evidence>
<comment type="caution">
    <text evidence="18">The sequence shown here is derived from an EMBL/GenBank/DDBJ whole genome shotgun (WGS) entry which is preliminary data.</text>
</comment>
<evidence type="ECO:0000256" key="2">
    <source>
        <dbReference type="ARBA" id="ARBA00004496"/>
    </source>
</evidence>
<comment type="subcellular location">
    <subcellularLocation>
        <location evidence="2">Cytoplasm</location>
    </subcellularLocation>
    <subcellularLocation>
        <location evidence="1">Nucleus</location>
    </subcellularLocation>
</comment>
<dbReference type="Gene3D" id="6.10.140.2220">
    <property type="match status" value="1"/>
</dbReference>
<evidence type="ECO:0000256" key="7">
    <source>
        <dbReference type="ARBA" id="ARBA00022723"/>
    </source>
</evidence>
<dbReference type="PROSITE" id="PS50865">
    <property type="entry name" value="ZF_MYND_2"/>
    <property type="match status" value="1"/>
</dbReference>
<evidence type="ECO:0000256" key="12">
    <source>
        <dbReference type="ARBA" id="ARBA00093423"/>
    </source>
</evidence>
<proteinExistence type="predicted"/>
<dbReference type="PROSITE" id="PS01360">
    <property type="entry name" value="ZF_MYND_1"/>
    <property type="match status" value="1"/>
</dbReference>
<evidence type="ECO:0000256" key="4">
    <source>
        <dbReference type="ARBA" id="ARBA00022603"/>
    </source>
</evidence>
<evidence type="ECO:0000256" key="11">
    <source>
        <dbReference type="ARBA" id="ARBA00048985"/>
    </source>
</evidence>
<reference evidence="18 19" key="1">
    <citation type="submission" date="2024-08" db="EMBL/GenBank/DDBJ databases">
        <authorList>
            <person name="Will J Nash"/>
            <person name="Angela Man"/>
            <person name="Seanna McTaggart"/>
            <person name="Kendall Baker"/>
            <person name="Tom Barker"/>
            <person name="Leah Catchpole"/>
            <person name="Alex Durrant"/>
            <person name="Karim Gharbi"/>
            <person name="Naomi Irish"/>
            <person name="Gemy Kaithakottil"/>
            <person name="Debby Ku"/>
            <person name="Aaliyah Providence"/>
            <person name="Felix Shaw"/>
            <person name="David Swarbreck"/>
            <person name="Chris Watkins"/>
            <person name="Ann M. McCartney"/>
            <person name="Giulio Formenti"/>
            <person name="Alice Mouton"/>
            <person name="Noel Vella"/>
            <person name="Bjorn M von Reumont"/>
            <person name="Adriana Vella"/>
            <person name="Wilfried Haerty"/>
        </authorList>
    </citation>
    <scope>NUCLEOTIDE SEQUENCE [LARGE SCALE GENOMIC DNA]</scope>
</reference>
<dbReference type="Pfam" id="PF01753">
    <property type="entry name" value="zf-MYND"/>
    <property type="match status" value="1"/>
</dbReference>
<comment type="catalytic activity">
    <reaction evidence="11">
        <text>L-lysyl-[protein] + S-adenosyl-L-methionine = N(6)-methyl-L-lysyl-[protein] + S-adenosyl-L-homocysteine + H(+)</text>
        <dbReference type="Rhea" id="RHEA:51736"/>
        <dbReference type="Rhea" id="RHEA-COMP:9752"/>
        <dbReference type="Rhea" id="RHEA-COMP:13053"/>
        <dbReference type="ChEBI" id="CHEBI:15378"/>
        <dbReference type="ChEBI" id="CHEBI:29969"/>
        <dbReference type="ChEBI" id="CHEBI:57856"/>
        <dbReference type="ChEBI" id="CHEBI:59789"/>
        <dbReference type="ChEBI" id="CHEBI:61929"/>
    </reaction>
</comment>
<organism evidence="18 19">
    <name type="scientific">Xylocopa violacea</name>
    <name type="common">Violet carpenter bee</name>
    <name type="synonym">Apis violacea</name>
    <dbReference type="NCBI Taxonomy" id="135666"/>
    <lineage>
        <taxon>Eukaryota</taxon>
        <taxon>Metazoa</taxon>
        <taxon>Ecdysozoa</taxon>
        <taxon>Arthropoda</taxon>
        <taxon>Hexapoda</taxon>
        <taxon>Insecta</taxon>
        <taxon>Pterygota</taxon>
        <taxon>Neoptera</taxon>
        <taxon>Endopterygota</taxon>
        <taxon>Hymenoptera</taxon>
        <taxon>Apocrita</taxon>
        <taxon>Aculeata</taxon>
        <taxon>Apoidea</taxon>
        <taxon>Anthophila</taxon>
        <taxon>Apidae</taxon>
        <taxon>Xylocopa</taxon>
        <taxon>Xylocopa</taxon>
    </lineage>
</organism>
<evidence type="ECO:0000256" key="10">
    <source>
        <dbReference type="ARBA" id="ARBA00023242"/>
    </source>
</evidence>
<keyword evidence="4" id="KW-0489">Methyltransferase</keyword>
<keyword evidence="3" id="KW-0963">Cytoplasm</keyword>
<sequence length="679" mass="77921">MSVTKRCINFTEFFKTAYDAATEGSYADNFKELSKNEDREGMIKALIDLPYIQNVKIVESYRGKDDIKAAELYEKSRGTIAKDGILHEDIDRCSILTETLFMASVTSRLFLDALLDCAQYWHNSKAFVKCLKYCECMLALSENLYDKTTESMNDFLERRKACIRLEHECSKNLKILSSQDKRSHKKCNGNRSVPTEDTLLVGWLTRAPAVPTVAGKQHPILKSCSDAVALQYDEQRGRHLVATKNIKAGTVLIVESPFAYSTNKEAFERNCLHCHVTLKSNDSVKVPCHFCQTVSFCSEKCRKEAWQTYHRYECFIFDAFNENDSEQTQRHTSHLLLAYRMIIAGFLSSNIDKINKNTTESEIPCLNDNFLQYHIRPMNEKSNDLGMCPVYDDPHNYRAILNLETNCTKIEPSINLIRAIEAIFLAKCFTFVLSKMDVVCLKETFISLAVAVLHYLQAINCNAYEIVENVYNKKTHVWEPRNVGGAIYPSVSLVNHSCYPNVIRHSYPSGIVVVRTLRFVGKGTEILDCYGSHWFGEGRLSRREYLWKKYCFLCACEACTQNWQYPLPETMNIKCRICSEMIGVIALNDKSAQNISNKQCPKCAQKIDMNKIKNQLKQSVEKRLYAISKMYEGHYEQALPRLLEHIQFIEKFFAAPNMETIKTQQCIIQCYNAFGCTSQ</sequence>
<dbReference type="Gene3D" id="1.10.220.160">
    <property type="match status" value="1"/>
</dbReference>
<keyword evidence="9" id="KW-0862">Zinc</keyword>
<evidence type="ECO:0000256" key="13">
    <source>
        <dbReference type="ARBA" id="ARBA00093635"/>
    </source>
</evidence>
<keyword evidence="6" id="KW-0949">S-adenosyl-L-methionine</keyword>
<dbReference type="InterPro" id="IPR002893">
    <property type="entry name" value="Znf_MYND"/>
</dbReference>
<evidence type="ECO:0000256" key="14">
    <source>
        <dbReference type="ARBA" id="ARBA00093680"/>
    </source>
</evidence>
<comment type="function">
    <text evidence="12">Protein-lysine N-methyltransferase. Monomethylates PRMT5, modulating its transcriptional activity. May also act as a histone methyltransferase. Plays a critical role in cardiac development. Acts as a key epigenetic regulator of gene expression during cardiac development via its dual activities as a methyltransferase and negative regulator of HDAC1.</text>
</comment>
<dbReference type="InterPro" id="IPR046341">
    <property type="entry name" value="SET_dom_sf"/>
</dbReference>
<evidence type="ECO:0000256" key="5">
    <source>
        <dbReference type="ARBA" id="ARBA00022679"/>
    </source>
</evidence>
<dbReference type="PANTHER" id="PTHR46165">
    <property type="entry name" value="SET AND MYND DOMAIN-CONTAINING PROTEIN 4"/>
    <property type="match status" value="1"/>
</dbReference>
<evidence type="ECO:0000313" key="19">
    <source>
        <dbReference type="Proteomes" id="UP001642520"/>
    </source>
</evidence>
<gene>
    <name evidence="18" type="ORF">XYLVIOL_LOCUS7892</name>
</gene>
<dbReference type="PROSITE" id="PS50280">
    <property type="entry name" value="SET"/>
    <property type="match status" value="1"/>
</dbReference>
<dbReference type="InterPro" id="IPR001214">
    <property type="entry name" value="SET_dom"/>
</dbReference>
<feature type="domain" description="SET" evidence="16">
    <location>
        <begin position="219"/>
        <end position="531"/>
    </location>
</feature>
<keyword evidence="5" id="KW-0808">Transferase</keyword>
<evidence type="ECO:0000256" key="8">
    <source>
        <dbReference type="ARBA" id="ARBA00022771"/>
    </source>
</evidence>
<evidence type="ECO:0000256" key="1">
    <source>
        <dbReference type="ARBA" id="ARBA00004123"/>
    </source>
</evidence>
<dbReference type="Gene3D" id="2.170.270.10">
    <property type="entry name" value="SET domain"/>
    <property type="match status" value="2"/>
</dbReference>
<keyword evidence="8 15" id="KW-0863">Zinc-finger</keyword>
<keyword evidence="7" id="KW-0479">Metal-binding</keyword>